<feature type="transmembrane region" description="Helical" evidence="2">
    <location>
        <begin position="238"/>
        <end position="261"/>
    </location>
</feature>
<sequence length="452" mass="50473">RRHLPPPTWPLPTAATLHRQNSSLRPPPQDPPQPARRRRHRQARADAYVPLHGHSFSSATRPDLSPMGRQEYAGAYDHSLPPVVGGLNGVGSGTGRRKSEGWLYIPTSKWTWAFSGVALGQCIIALAIEAYVFGEFQASLRGAADQANPKDALGQPITGALTIPTYLALFIFGFIYELVLVWDALRLKNTIQVIGICLYNLGMLTYAGVEMAQVDEAIEQLRANDYIETDTWSNLRPFLIAAPCVIALGTVLLSVIAWKLYDEFAWTIYKHISADLRLKRRYLTYQIYIALLKFDFFFFLGFTVQFLVVVQDQQHDAEFYITIVAMPVTIVLLFLAAYFVRRESAPGHVLIIAIYFAAMVYFVFKLVRMYDSVRSKDYEPVRRSLTTFAVLTILLLVVTITVAGVCMKNFNKGLRPHIHRPSVPGPTGRASTASSGTATSGLRISWGACRRG</sequence>
<gene>
    <name evidence="3" type="ORF">Tdes44962_MAKER05452</name>
</gene>
<feature type="transmembrane region" description="Helical" evidence="2">
    <location>
        <begin position="153"/>
        <end position="179"/>
    </location>
</feature>
<keyword evidence="4" id="KW-1185">Reference proteome</keyword>
<name>A0A9W7VYW1_9PEZI</name>
<evidence type="ECO:0000313" key="3">
    <source>
        <dbReference type="EMBL" id="KAH9818159.1"/>
    </source>
</evidence>
<evidence type="ECO:0000256" key="2">
    <source>
        <dbReference type="SAM" id="Phobius"/>
    </source>
</evidence>
<accession>A0A9W7VYW1</accession>
<keyword evidence="2" id="KW-1133">Transmembrane helix</keyword>
<feature type="compositionally biased region" description="Pro residues" evidence="1">
    <location>
        <begin position="1"/>
        <end position="10"/>
    </location>
</feature>
<dbReference type="PANTHER" id="PTHR34391:SF1">
    <property type="entry name" value="UPF0658 GOLGI APPARATUS MEMBRANE PROTEIN C1952.10C-RELATED"/>
    <property type="match status" value="1"/>
</dbReference>
<feature type="transmembrane region" description="Helical" evidence="2">
    <location>
        <begin position="319"/>
        <end position="340"/>
    </location>
</feature>
<dbReference type="Proteomes" id="UP001138500">
    <property type="component" value="Unassembled WGS sequence"/>
</dbReference>
<feature type="transmembrane region" description="Helical" evidence="2">
    <location>
        <begin position="282"/>
        <end position="307"/>
    </location>
</feature>
<feature type="region of interest" description="Disordered" evidence="1">
    <location>
        <begin position="419"/>
        <end position="439"/>
    </location>
</feature>
<dbReference type="EMBL" id="RIBY02002367">
    <property type="protein sequence ID" value="KAH9818159.1"/>
    <property type="molecule type" value="Genomic_DNA"/>
</dbReference>
<dbReference type="AlphaFoldDB" id="A0A9W7VYW1"/>
<feature type="non-terminal residue" evidence="3">
    <location>
        <position position="1"/>
    </location>
</feature>
<dbReference type="InterPro" id="IPR040410">
    <property type="entry name" value="UPF0658_Golgi"/>
</dbReference>
<organism evidence="3 4">
    <name type="scientific">Teratosphaeria destructans</name>
    <dbReference type="NCBI Taxonomy" id="418781"/>
    <lineage>
        <taxon>Eukaryota</taxon>
        <taxon>Fungi</taxon>
        <taxon>Dikarya</taxon>
        <taxon>Ascomycota</taxon>
        <taxon>Pezizomycotina</taxon>
        <taxon>Dothideomycetes</taxon>
        <taxon>Dothideomycetidae</taxon>
        <taxon>Mycosphaerellales</taxon>
        <taxon>Teratosphaeriaceae</taxon>
        <taxon>Teratosphaeria</taxon>
    </lineage>
</organism>
<reference evidence="3 4" key="1">
    <citation type="journal article" date="2018" name="IMA Fungus">
        <title>IMA Genome-F 10: Nine draft genome sequences of Claviceps purpurea s.lat., including C. arundinis, C. humidiphila, and C. cf. spartinae, pseudomolecules for the pitch canker pathogen Fusarium circinatum, draft genome of Davidsoniella eucalypti, Grosmannia galeiformis, Quambalaria eucalypti, and Teratosphaeria destructans.</title>
        <authorList>
            <person name="Wingfield B.D."/>
            <person name="Liu M."/>
            <person name="Nguyen H.D."/>
            <person name="Lane F.A."/>
            <person name="Morgan S.W."/>
            <person name="De Vos L."/>
            <person name="Wilken P.M."/>
            <person name="Duong T.A."/>
            <person name="Aylward J."/>
            <person name="Coetzee M.P."/>
            <person name="Dadej K."/>
            <person name="De Beer Z.W."/>
            <person name="Findlay W."/>
            <person name="Havenga M."/>
            <person name="Kolarik M."/>
            <person name="Menzies J.G."/>
            <person name="Naidoo K."/>
            <person name="Pochopski O."/>
            <person name="Shoukouhi P."/>
            <person name="Santana Q.C."/>
            <person name="Seifert K.A."/>
            <person name="Soal N."/>
            <person name="Steenkamp E.T."/>
            <person name="Tatham C.T."/>
            <person name="van der Nest M.A."/>
            <person name="Wingfield M.J."/>
        </authorList>
    </citation>
    <scope>NUCLEOTIDE SEQUENCE [LARGE SCALE GENOMIC DNA]</scope>
    <source>
        <strain evidence="3">CMW44962</strain>
    </source>
</reference>
<keyword evidence="2" id="KW-0812">Transmembrane</keyword>
<feature type="region of interest" description="Disordered" evidence="1">
    <location>
        <begin position="1"/>
        <end position="43"/>
    </location>
</feature>
<feature type="compositionally biased region" description="Pro residues" evidence="1">
    <location>
        <begin position="25"/>
        <end position="34"/>
    </location>
</feature>
<feature type="compositionally biased region" description="Low complexity" evidence="1">
    <location>
        <begin position="425"/>
        <end position="439"/>
    </location>
</feature>
<protein>
    <submittedName>
        <fullName evidence="3">Uncharacterized protein</fullName>
    </submittedName>
</protein>
<proteinExistence type="predicted"/>
<dbReference type="OrthoDB" id="2448307at2759"/>
<dbReference type="GO" id="GO:0005794">
    <property type="term" value="C:Golgi apparatus"/>
    <property type="evidence" value="ECO:0007669"/>
    <property type="project" value="TreeGrafter"/>
</dbReference>
<feature type="transmembrane region" description="Helical" evidence="2">
    <location>
        <begin position="347"/>
        <end position="364"/>
    </location>
</feature>
<feature type="transmembrane region" description="Helical" evidence="2">
    <location>
        <begin position="384"/>
        <end position="407"/>
    </location>
</feature>
<evidence type="ECO:0000256" key="1">
    <source>
        <dbReference type="SAM" id="MobiDB-lite"/>
    </source>
</evidence>
<dbReference type="PANTHER" id="PTHR34391">
    <property type="entry name" value="UPF0658 GOLGI APPARATUS MEMBRANE PROTEIN C1952.10C-RELATED"/>
    <property type="match status" value="1"/>
</dbReference>
<reference evidence="3 4" key="2">
    <citation type="journal article" date="2021" name="Curr. Genet.">
        <title>Genetic response to nitrogen starvation in the aggressive Eucalyptus foliar pathogen Teratosphaeria destructans.</title>
        <authorList>
            <person name="Havenga M."/>
            <person name="Wingfield B.D."/>
            <person name="Wingfield M.J."/>
            <person name="Dreyer L.L."/>
            <person name="Roets F."/>
            <person name="Aylward J."/>
        </authorList>
    </citation>
    <scope>NUCLEOTIDE SEQUENCE [LARGE SCALE GENOMIC DNA]</scope>
    <source>
        <strain evidence="3">CMW44962</strain>
    </source>
</reference>
<feature type="transmembrane region" description="Helical" evidence="2">
    <location>
        <begin position="112"/>
        <end position="133"/>
    </location>
</feature>
<feature type="transmembrane region" description="Helical" evidence="2">
    <location>
        <begin position="191"/>
        <end position="209"/>
    </location>
</feature>
<evidence type="ECO:0000313" key="4">
    <source>
        <dbReference type="Proteomes" id="UP001138500"/>
    </source>
</evidence>
<keyword evidence="2" id="KW-0472">Membrane</keyword>
<comment type="caution">
    <text evidence="3">The sequence shown here is derived from an EMBL/GenBank/DDBJ whole genome shotgun (WGS) entry which is preliminary data.</text>
</comment>